<evidence type="ECO:0000313" key="3">
    <source>
        <dbReference type="Proteomes" id="UP000494040"/>
    </source>
</evidence>
<evidence type="ECO:0000313" key="2">
    <source>
        <dbReference type="EnsemblMetazoa" id="XP_014252421.1"/>
    </source>
</evidence>
<dbReference type="KEGG" id="clec:106668311"/>
<dbReference type="Proteomes" id="UP000494040">
    <property type="component" value="Unassembled WGS sequence"/>
</dbReference>
<organism evidence="2 3">
    <name type="scientific">Cimex lectularius</name>
    <name type="common">Bed bug</name>
    <name type="synonym">Acanthia lectularia</name>
    <dbReference type="NCBI Taxonomy" id="79782"/>
    <lineage>
        <taxon>Eukaryota</taxon>
        <taxon>Metazoa</taxon>
        <taxon>Ecdysozoa</taxon>
        <taxon>Arthropoda</taxon>
        <taxon>Hexapoda</taxon>
        <taxon>Insecta</taxon>
        <taxon>Pterygota</taxon>
        <taxon>Neoptera</taxon>
        <taxon>Paraneoptera</taxon>
        <taxon>Hemiptera</taxon>
        <taxon>Heteroptera</taxon>
        <taxon>Panheteroptera</taxon>
        <taxon>Cimicomorpha</taxon>
        <taxon>Cimicidae</taxon>
        <taxon>Cimex</taxon>
    </lineage>
</organism>
<dbReference type="RefSeq" id="XP_014252421.1">
    <property type="nucleotide sequence ID" value="XM_014396935.2"/>
</dbReference>
<keyword evidence="3" id="KW-1185">Reference proteome</keyword>
<feature type="signal peptide" evidence="1">
    <location>
        <begin position="1"/>
        <end position="23"/>
    </location>
</feature>
<name>A0A8I6S2X8_CIMLE</name>
<sequence length="381" mass="43773">MIGQGWTTLWVCLLVASRSFVSTAPPKESGSKNGADEEVKELEHLKNGENTMSVMKTHSLVYTNIDGKKERHEDRKAEVEKNGELVAKMEQELDKTPLSEEPHVKTMLDIPSKNIHRVFEQGSKQSPMDNGVPPYEANIGHSYSPSEMAEYIFWTGDERAPTKVIEDFLADGLMTRDEAIKFLEEVRRNLEALKLAYPDNFDQRDRQLEMFDNRQQLRDSMTKKADYQDQQIPMGEEDYEEIMERMRLTDLMYNEFSLEEIVYQLAKIMFRQALTRGSEETKEALQEFTDFLDRETKEGKISNSMQKKVLDIVITSLSDTLTRHPEFVNVAKESLRLTPPQHLNQGISEGQNGIPLNFPSDSFPLKNAVRNVGNQLEKKSD</sequence>
<reference evidence="2" key="1">
    <citation type="submission" date="2022-01" db="UniProtKB">
        <authorList>
            <consortium name="EnsemblMetazoa"/>
        </authorList>
    </citation>
    <scope>IDENTIFICATION</scope>
</reference>
<keyword evidence="1" id="KW-0732">Signal</keyword>
<feature type="chain" id="PRO_5036269586" evidence="1">
    <location>
        <begin position="24"/>
        <end position="381"/>
    </location>
</feature>
<dbReference type="AlphaFoldDB" id="A0A8I6S2X8"/>
<dbReference type="RefSeq" id="XP_014252422.1">
    <property type="nucleotide sequence ID" value="XM_014396936.2"/>
</dbReference>
<accession>A0A8I6S2X8</accession>
<evidence type="ECO:0000256" key="1">
    <source>
        <dbReference type="SAM" id="SignalP"/>
    </source>
</evidence>
<dbReference type="EnsemblMetazoa" id="XM_014396935.2">
    <property type="protein sequence ID" value="XP_014252421.1"/>
    <property type="gene ID" value="LOC106668311"/>
</dbReference>
<dbReference type="OrthoDB" id="6348293at2759"/>
<proteinExistence type="predicted"/>
<protein>
    <submittedName>
        <fullName evidence="2">Uncharacterized protein</fullName>
    </submittedName>
</protein>
<dbReference type="GeneID" id="106668311"/>
<dbReference type="EnsemblMetazoa" id="XM_014396936.2">
    <property type="protein sequence ID" value="XP_014252422.1"/>
    <property type="gene ID" value="LOC106668311"/>
</dbReference>